<reference evidence="1" key="1">
    <citation type="journal article" date="2015" name="Nature">
        <title>Complex archaea that bridge the gap between prokaryotes and eukaryotes.</title>
        <authorList>
            <person name="Spang A."/>
            <person name="Saw J.H."/>
            <person name="Jorgensen S.L."/>
            <person name="Zaremba-Niedzwiedzka K."/>
            <person name="Martijn J."/>
            <person name="Lind A.E."/>
            <person name="van Eijk R."/>
            <person name="Schleper C."/>
            <person name="Guy L."/>
            <person name="Ettema T.J."/>
        </authorList>
    </citation>
    <scope>NUCLEOTIDE SEQUENCE</scope>
</reference>
<gene>
    <name evidence="1" type="ORF">LCGC14_3080750</name>
</gene>
<dbReference type="AlphaFoldDB" id="A0A0F8WDA5"/>
<evidence type="ECO:0000313" key="1">
    <source>
        <dbReference type="EMBL" id="KKK54827.1"/>
    </source>
</evidence>
<comment type="caution">
    <text evidence="1">The sequence shown here is derived from an EMBL/GenBank/DDBJ whole genome shotgun (WGS) entry which is preliminary data.</text>
</comment>
<sequence>MAVDVATLYKEFNKSEIIKIAKELDLAVKVSQSAKVIT</sequence>
<name>A0A0F8WDA5_9ZZZZ</name>
<accession>A0A0F8WDA5</accession>
<organism evidence="1">
    <name type="scientific">marine sediment metagenome</name>
    <dbReference type="NCBI Taxonomy" id="412755"/>
    <lineage>
        <taxon>unclassified sequences</taxon>
        <taxon>metagenomes</taxon>
        <taxon>ecological metagenomes</taxon>
    </lineage>
</organism>
<protein>
    <submittedName>
        <fullName evidence="1">Uncharacterized protein</fullName>
    </submittedName>
</protein>
<proteinExistence type="predicted"/>
<dbReference type="EMBL" id="LAZR01065798">
    <property type="protein sequence ID" value="KKK54827.1"/>
    <property type="molecule type" value="Genomic_DNA"/>
</dbReference>
<feature type="non-terminal residue" evidence="1">
    <location>
        <position position="38"/>
    </location>
</feature>